<feature type="repeat" description="ANK" evidence="3">
    <location>
        <begin position="90"/>
        <end position="122"/>
    </location>
</feature>
<comment type="caution">
    <text evidence="4">The sequence shown here is derived from an EMBL/GenBank/DDBJ whole genome shotgun (WGS) entry which is preliminary data.</text>
</comment>
<protein>
    <submittedName>
        <fullName evidence="4">Uncharacterized protein</fullName>
    </submittedName>
</protein>
<dbReference type="STRING" id="97331.A0A437A4W9"/>
<dbReference type="AlphaFoldDB" id="A0A437A4W9"/>
<dbReference type="PANTHER" id="PTHR24126">
    <property type="entry name" value="ANKYRIN REPEAT, PH AND SEC7 DOMAIN CONTAINING PROTEIN SECG-RELATED"/>
    <property type="match status" value="1"/>
</dbReference>
<keyword evidence="1" id="KW-0677">Repeat</keyword>
<dbReference type="PROSITE" id="PS50088">
    <property type="entry name" value="ANK_REPEAT"/>
    <property type="match status" value="3"/>
</dbReference>
<reference evidence="4 5" key="1">
    <citation type="submission" date="2019-01" db="EMBL/GenBank/DDBJ databases">
        <title>Intercellular communication is required for trap formation in the nematode-trapping fungus Duddingtonia flagrans.</title>
        <authorList>
            <person name="Youssar L."/>
            <person name="Wernet V."/>
            <person name="Hensel N."/>
            <person name="Hildebrandt H.-G."/>
            <person name="Fischer R."/>
        </authorList>
    </citation>
    <scope>NUCLEOTIDE SEQUENCE [LARGE SCALE GENOMIC DNA]</scope>
    <source>
        <strain evidence="4 5">CBS H-5679</strain>
    </source>
</reference>
<dbReference type="OrthoDB" id="195446at2759"/>
<sequence length="262" mass="28192">MTTSIHGEYMVPRRLVSSFLECKVKIEAPSQPEWPEDSTEVFTANIFPGIWRGCYNIQNLGFRPPVMGNARTAVQLLHQNGTDIEAKCKSGETVLHCAARYGYTDIVQHLLELGADSNVAKKDGLPPLYPVAEDGHVAITKSLIENGTANVNAGSDSGWKPLHVAAGEGYQGVVEVLVENGTNVGAQSALYFMPLLVATTSGELEAVKLLLEYGASLELRTKDGKMALHVAAGGRRKIFDLLVEMGANANAKDNDDLTPSLI</sequence>
<evidence type="ECO:0000256" key="3">
    <source>
        <dbReference type="PROSITE-ProRule" id="PRU00023"/>
    </source>
</evidence>
<dbReference type="PROSITE" id="PS50297">
    <property type="entry name" value="ANK_REP_REGION"/>
    <property type="match status" value="3"/>
</dbReference>
<gene>
    <name evidence="4" type="ORF">DFL_004384</name>
</gene>
<feature type="repeat" description="ANK" evidence="3">
    <location>
        <begin position="194"/>
        <end position="222"/>
    </location>
</feature>
<dbReference type="GeneID" id="93586695"/>
<keyword evidence="2 3" id="KW-0040">ANK repeat</keyword>
<dbReference type="VEuPathDB" id="FungiDB:DFL_004384"/>
<evidence type="ECO:0000313" key="4">
    <source>
        <dbReference type="EMBL" id="RVD86090.1"/>
    </source>
</evidence>
<feature type="repeat" description="ANK" evidence="3">
    <location>
        <begin position="157"/>
        <end position="189"/>
    </location>
</feature>
<dbReference type="InterPro" id="IPR036770">
    <property type="entry name" value="Ankyrin_rpt-contain_sf"/>
</dbReference>
<evidence type="ECO:0000256" key="2">
    <source>
        <dbReference type="ARBA" id="ARBA00023043"/>
    </source>
</evidence>
<dbReference type="PRINTS" id="PR01415">
    <property type="entry name" value="ANKYRIN"/>
</dbReference>
<dbReference type="InterPro" id="IPR002110">
    <property type="entry name" value="Ankyrin_rpt"/>
</dbReference>
<dbReference type="Gene3D" id="1.25.40.20">
    <property type="entry name" value="Ankyrin repeat-containing domain"/>
    <property type="match status" value="1"/>
</dbReference>
<dbReference type="EMBL" id="SAEB01000006">
    <property type="protein sequence ID" value="RVD86090.1"/>
    <property type="molecule type" value="Genomic_DNA"/>
</dbReference>
<dbReference type="Proteomes" id="UP000283090">
    <property type="component" value="Unassembled WGS sequence"/>
</dbReference>
<proteinExistence type="predicted"/>
<name>A0A437A4W9_ARTFL</name>
<evidence type="ECO:0000313" key="5">
    <source>
        <dbReference type="Proteomes" id="UP000283090"/>
    </source>
</evidence>
<dbReference type="PANTHER" id="PTHR24126:SF14">
    <property type="entry name" value="ANK_REP_REGION DOMAIN-CONTAINING PROTEIN"/>
    <property type="match status" value="1"/>
</dbReference>
<dbReference type="SMART" id="SM00248">
    <property type="entry name" value="ANK"/>
    <property type="match status" value="5"/>
</dbReference>
<evidence type="ECO:0000256" key="1">
    <source>
        <dbReference type="ARBA" id="ARBA00022737"/>
    </source>
</evidence>
<dbReference type="Pfam" id="PF12796">
    <property type="entry name" value="Ank_2"/>
    <property type="match status" value="2"/>
</dbReference>
<accession>A0A437A4W9</accession>
<keyword evidence="5" id="KW-1185">Reference proteome</keyword>
<dbReference type="Pfam" id="PF13637">
    <property type="entry name" value="Ank_4"/>
    <property type="match status" value="1"/>
</dbReference>
<dbReference type="SUPFAM" id="SSF48403">
    <property type="entry name" value="Ankyrin repeat"/>
    <property type="match status" value="1"/>
</dbReference>
<organism evidence="4 5">
    <name type="scientific">Arthrobotrys flagrans</name>
    <name type="common">Nematode-trapping fungus</name>
    <name type="synonym">Trichothecium flagrans</name>
    <dbReference type="NCBI Taxonomy" id="97331"/>
    <lineage>
        <taxon>Eukaryota</taxon>
        <taxon>Fungi</taxon>
        <taxon>Dikarya</taxon>
        <taxon>Ascomycota</taxon>
        <taxon>Pezizomycotina</taxon>
        <taxon>Orbiliomycetes</taxon>
        <taxon>Orbiliales</taxon>
        <taxon>Orbiliaceae</taxon>
        <taxon>Arthrobotrys</taxon>
    </lineage>
</organism>
<dbReference type="RefSeq" id="XP_067491634.1">
    <property type="nucleotide sequence ID" value="XM_067633469.1"/>
</dbReference>